<dbReference type="PANTHER" id="PTHR12661:SF5">
    <property type="entry name" value="SUPPRESSOR OF SWI4 1 HOMOLOG"/>
    <property type="match status" value="1"/>
</dbReference>
<feature type="coiled-coil region" evidence="1">
    <location>
        <begin position="450"/>
        <end position="477"/>
    </location>
</feature>
<feature type="compositionally biased region" description="Acidic residues" evidence="2">
    <location>
        <begin position="553"/>
        <end position="579"/>
    </location>
</feature>
<dbReference type="AlphaFoldDB" id="A0A0F7UEY9"/>
<dbReference type="GO" id="GO:0030687">
    <property type="term" value="C:preribosome, large subunit precursor"/>
    <property type="evidence" value="ECO:0007669"/>
    <property type="project" value="TreeGrafter"/>
</dbReference>
<dbReference type="GO" id="GO:0006364">
    <property type="term" value="P:rRNA processing"/>
    <property type="evidence" value="ECO:0007669"/>
    <property type="project" value="InterPro"/>
</dbReference>
<feature type="region of interest" description="Disordered" evidence="2">
    <location>
        <begin position="274"/>
        <end position="309"/>
    </location>
</feature>
<dbReference type="EMBL" id="LN714483">
    <property type="protein sequence ID" value="CEL67591.1"/>
    <property type="molecule type" value="Genomic_DNA"/>
</dbReference>
<evidence type="ECO:0000313" key="4">
    <source>
        <dbReference type="EMBL" id="CEL67591.1"/>
    </source>
</evidence>
<dbReference type="GO" id="GO:0000027">
    <property type="term" value="P:ribosomal large subunit assembly"/>
    <property type="evidence" value="ECO:0007669"/>
    <property type="project" value="TreeGrafter"/>
</dbReference>
<dbReference type="PROSITE" id="PS50833">
    <property type="entry name" value="BRIX"/>
    <property type="match status" value="1"/>
</dbReference>
<organism evidence="4">
    <name type="scientific">Neospora caninum (strain Liverpool)</name>
    <dbReference type="NCBI Taxonomy" id="572307"/>
    <lineage>
        <taxon>Eukaryota</taxon>
        <taxon>Sar</taxon>
        <taxon>Alveolata</taxon>
        <taxon>Apicomplexa</taxon>
        <taxon>Conoidasida</taxon>
        <taxon>Coccidia</taxon>
        <taxon>Eucoccidiorida</taxon>
        <taxon>Eimeriorina</taxon>
        <taxon>Sarcocystidae</taxon>
        <taxon>Neospora</taxon>
    </lineage>
</organism>
<dbReference type="InterPro" id="IPR045112">
    <property type="entry name" value="PPAN-like"/>
</dbReference>
<feature type="compositionally biased region" description="Low complexity" evidence="2">
    <location>
        <begin position="639"/>
        <end position="648"/>
    </location>
</feature>
<feature type="region of interest" description="Disordered" evidence="2">
    <location>
        <begin position="1"/>
        <end position="35"/>
    </location>
</feature>
<reference evidence="4" key="1">
    <citation type="journal article" date="2015" name="PLoS ONE">
        <title>Comprehensive Evaluation of Toxoplasma gondii VEG and Neospora caninum LIV Genomes with Tachyzoite Stage Transcriptome and Proteome Defines Novel Transcript Features.</title>
        <authorList>
            <person name="Ramaprasad A."/>
            <person name="Mourier T."/>
            <person name="Naeem R."/>
            <person name="Malas T.B."/>
            <person name="Moussa E."/>
            <person name="Panigrahi A."/>
            <person name="Vermont S.J."/>
            <person name="Otto T.D."/>
            <person name="Wastling J."/>
            <person name="Pain A."/>
        </authorList>
    </citation>
    <scope>NUCLEOTIDE SEQUENCE</scope>
    <source>
        <strain evidence="4">Liverpool</strain>
    </source>
</reference>
<evidence type="ECO:0000256" key="1">
    <source>
        <dbReference type="SAM" id="Coils"/>
    </source>
</evidence>
<feature type="region of interest" description="Disordered" evidence="2">
    <location>
        <begin position="478"/>
        <end position="657"/>
    </location>
</feature>
<dbReference type="Pfam" id="PF04427">
    <property type="entry name" value="Brix"/>
    <property type="match status" value="1"/>
</dbReference>
<proteinExistence type="predicted"/>
<dbReference type="InterPro" id="IPR007109">
    <property type="entry name" value="Brix"/>
</dbReference>
<feature type="domain" description="Brix" evidence="3">
    <location>
        <begin position="36"/>
        <end position="434"/>
    </location>
</feature>
<feature type="compositionally biased region" description="Basic and acidic residues" evidence="2">
    <location>
        <begin position="275"/>
        <end position="292"/>
    </location>
</feature>
<feature type="region of interest" description="Disordered" evidence="2">
    <location>
        <begin position="378"/>
        <end position="404"/>
    </location>
</feature>
<feature type="compositionally biased region" description="Acidic residues" evidence="2">
    <location>
        <begin position="334"/>
        <end position="343"/>
    </location>
</feature>
<accession>A0A0F7UEY9</accession>
<evidence type="ECO:0000256" key="2">
    <source>
        <dbReference type="SAM" id="MobiDB-lite"/>
    </source>
</evidence>
<dbReference type="SMART" id="SM00879">
    <property type="entry name" value="Brix"/>
    <property type="match status" value="1"/>
</dbReference>
<feature type="compositionally biased region" description="Acidic residues" evidence="2">
    <location>
        <begin position="529"/>
        <end position="538"/>
    </location>
</feature>
<feature type="region of interest" description="Disordered" evidence="2">
    <location>
        <begin position="325"/>
        <end position="347"/>
    </location>
</feature>
<feature type="compositionally biased region" description="Basic and acidic residues" evidence="2">
    <location>
        <begin position="378"/>
        <end position="389"/>
    </location>
</feature>
<name>A0A0F7UEY9_NEOCL</name>
<feature type="compositionally biased region" description="Basic residues" evidence="2">
    <location>
        <begin position="584"/>
        <end position="599"/>
    </location>
</feature>
<sequence>MGRRRRPGKAARRLPRGASAEEETDPRRPAASPAAPCSFVVKRGRLTPAARLLVQDLRMLMSPYCSSRLREKRSNKLKDFVAVSSLLGVTHLQAVSQTEAGVYLKVAQLPNGPTLTFQVSKFTLMKDVRKAAGLKARNDARDFRSPALLLFSGGGAGDKRTKKKAENLDDAARASLGPHDVELLVTKMMKNVFPAIDVQTVPLSECRRVALYRRQHTSASPSLTSKTCFTYQFRQYAIVRRAAGVTSGVRRLVEAASRPAVERKIFKSLGIREATQQREREREARARARLQGEEPSDGDASEDERQTRLKRRDLDICDITLNREGRGGSGFSDSEAEEEETLVEFDSRTAKATCPAAARTNQPHGGLNALLSSCAEGNLREDKKKRERDDSDEEAEGEAEEGSRDEMWKMAISLVELGPRMELQLVKIEEDVCAGKVLYHHFISKTPEELRMLKAKEAALKAERQRQRDEMERAVELQLKKKKRKDGEDEDSDGSSAATDSGDEQASGKKGKRDEKGKRSASASAGDDGGSDDGDSDSEIQANKRQRRTNGGDSEDSDGDSESDEDEGDAADDEAEEEQTGGPGKKRKKFHPFSFKSKKNKDVESPAENASVTPTVFARHSGKRGNAKQGREERKQGKARAGSAAGSAGKKKLSSADMVLQKYRQAKERSGKISGKK</sequence>
<dbReference type="PANTHER" id="PTHR12661">
    <property type="entry name" value="PETER PAN-RELATED"/>
    <property type="match status" value="1"/>
</dbReference>
<gene>
    <name evidence="4" type="ORF">BN1204_033880</name>
</gene>
<dbReference type="GO" id="GO:0019843">
    <property type="term" value="F:rRNA binding"/>
    <property type="evidence" value="ECO:0007669"/>
    <property type="project" value="InterPro"/>
</dbReference>
<feature type="compositionally biased region" description="Acidic residues" evidence="2">
    <location>
        <begin position="390"/>
        <end position="400"/>
    </location>
</feature>
<protein>
    <submittedName>
        <fullName evidence="4">Brix domain-containing protein</fullName>
    </submittedName>
</protein>
<keyword evidence="1" id="KW-0175">Coiled coil</keyword>
<feature type="compositionally biased region" description="Basic residues" evidence="2">
    <location>
        <begin position="1"/>
        <end position="15"/>
    </location>
</feature>
<evidence type="ECO:0000259" key="3">
    <source>
        <dbReference type="PROSITE" id="PS50833"/>
    </source>
</evidence>